<dbReference type="SUPFAM" id="SSF57850">
    <property type="entry name" value="RING/U-box"/>
    <property type="match status" value="1"/>
</dbReference>
<dbReference type="AlphaFoldDB" id="A0A6L2JAZ9"/>
<dbReference type="EMBL" id="BKCJ010000518">
    <property type="protein sequence ID" value="GEU33920.1"/>
    <property type="molecule type" value="Genomic_DNA"/>
</dbReference>
<evidence type="ECO:0000313" key="2">
    <source>
        <dbReference type="EMBL" id="GEU33920.1"/>
    </source>
</evidence>
<proteinExistence type="predicted"/>
<feature type="region of interest" description="Disordered" evidence="1">
    <location>
        <begin position="241"/>
        <end position="329"/>
    </location>
</feature>
<dbReference type="InterPro" id="IPR013083">
    <property type="entry name" value="Znf_RING/FYVE/PHD"/>
</dbReference>
<organism evidence="2">
    <name type="scientific">Tanacetum cinerariifolium</name>
    <name type="common">Dalmatian daisy</name>
    <name type="synonym">Chrysanthemum cinerariifolium</name>
    <dbReference type="NCBI Taxonomy" id="118510"/>
    <lineage>
        <taxon>Eukaryota</taxon>
        <taxon>Viridiplantae</taxon>
        <taxon>Streptophyta</taxon>
        <taxon>Embryophyta</taxon>
        <taxon>Tracheophyta</taxon>
        <taxon>Spermatophyta</taxon>
        <taxon>Magnoliopsida</taxon>
        <taxon>eudicotyledons</taxon>
        <taxon>Gunneridae</taxon>
        <taxon>Pentapetalae</taxon>
        <taxon>asterids</taxon>
        <taxon>campanulids</taxon>
        <taxon>Asterales</taxon>
        <taxon>Asteraceae</taxon>
        <taxon>Asteroideae</taxon>
        <taxon>Anthemideae</taxon>
        <taxon>Anthemidinae</taxon>
        <taxon>Tanacetum</taxon>
    </lineage>
</organism>
<reference evidence="2" key="1">
    <citation type="journal article" date="2019" name="Sci. Rep.">
        <title>Draft genome of Tanacetum cinerariifolium, the natural source of mosquito coil.</title>
        <authorList>
            <person name="Yamashiro T."/>
            <person name="Shiraishi A."/>
            <person name="Satake H."/>
            <person name="Nakayama K."/>
        </authorList>
    </citation>
    <scope>NUCLEOTIDE SEQUENCE</scope>
</reference>
<feature type="region of interest" description="Disordered" evidence="1">
    <location>
        <begin position="62"/>
        <end position="88"/>
    </location>
</feature>
<dbReference type="Gene3D" id="3.30.40.10">
    <property type="entry name" value="Zinc/RING finger domain, C3HC4 (zinc finger)"/>
    <property type="match status" value="1"/>
</dbReference>
<gene>
    <name evidence="2" type="ORF">Tci_005898</name>
</gene>
<protein>
    <submittedName>
        <fullName evidence="2">E3 ubiquitin-protein ligase SIRP1-like</fullName>
    </submittedName>
</protein>
<name>A0A6L2JAZ9_TANCI</name>
<evidence type="ECO:0000256" key="1">
    <source>
        <dbReference type="SAM" id="MobiDB-lite"/>
    </source>
</evidence>
<sequence>MDPIIELELVKCSLCQGVFVEEVDTARNDHRRTDNGSDFKRTSLLAPLLCSMLNIPRLRQSRQSALEQDNNQEDRAENDPNRYGTPPAKKDAVEAMLTIKIKEDSIQCSVCLEEFEIGTEARQMPCKHRDTIQLETAVSTISQEYLLVFTSEYGISEDVHPELHSLEDRIVDFSEGGLKSISHRPGLANTCIKDEMPATSTYFSAPNPSKVKTSLRPCVAHEVPLLTATASRVIDMEDLDAAKESSGTPSAAAKSPLDFDNKNPASPVIEGATSEVKEDEVAALEPRVSKKRGRRGNDGADANAPPKVLRKDYASVRPKQRSERSEPAVLCRTAAKPGAKHDPVLRGSYHKCGYHGSARHAFYGKCRIREIDLLPIHGWVTQRNLSTRIGSDQQLPPGYLGRLPRCCRSHSIARVFADVMSAGIAKGMSEGLKYGVENGKANLDLEAIEAYDPKAETKYVAAFCALRDLKYPMSDSGEDVPQWIRELRPSSSQLKIPVYLEVRDPKDPWAFKEEILLADAIAAIVSHAEKKIKCRVVCRTHGVSFAHHARSDDVLVSVPTVAPQGLAILLADAATQTETCEDGANPRLLRSNSLAVMYNLD</sequence>
<comment type="caution">
    <text evidence="2">The sequence shown here is derived from an EMBL/GenBank/DDBJ whole genome shotgun (WGS) entry which is preliminary data.</text>
</comment>
<accession>A0A6L2JAZ9</accession>
<feature type="compositionally biased region" description="Basic and acidic residues" evidence="1">
    <location>
        <begin position="309"/>
        <end position="326"/>
    </location>
</feature>